<dbReference type="GO" id="GO:0004386">
    <property type="term" value="F:helicase activity"/>
    <property type="evidence" value="ECO:0007669"/>
    <property type="project" value="UniProtKB-KW"/>
</dbReference>
<dbReference type="InterPro" id="IPR047187">
    <property type="entry name" value="SF1_C_Upf1"/>
</dbReference>
<evidence type="ECO:0000313" key="9">
    <source>
        <dbReference type="Proteomes" id="UP000283509"/>
    </source>
</evidence>
<reference evidence="8 9" key="2">
    <citation type="submission" date="2019-01" db="EMBL/GenBank/DDBJ databases">
        <title>The decoding of complex shrimp genome reveals the adaptation for benthos swimmer, frequently molting mechanism and breeding impact on genome.</title>
        <authorList>
            <person name="Sun Y."/>
            <person name="Gao Y."/>
            <person name="Yu Y."/>
        </authorList>
    </citation>
    <scope>NUCLEOTIDE SEQUENCE [LARGE SCALE GENOMIC DNA]</scope>
    <source>
        <tissue evidence="8">Muscle</tissue>
    </source>
</reference>
<dbReference type="CDD" id="cd18808">
    <property type="entry name" value="SF1_C_Upf1"/>
    <property type="match status" value="1"/>
</dbReference>
<feature type="region of interest" description="Disordered" evidence="5">
    <location>
        <begin position="1018"/>
        <end position="1367"/>
    </location>
</feature>
<feature type="region of interest" description="Disordered" evidence="5">
    <location>
        <begin position="504"/>
        <end position="534"/>
    </location>
</feature>
<dbReference type="InterPro" id="IPR045055">
    <property type="entry name" value="DNA2/NAM7-like"/>
</dbReference>
<evidence type="ECO:0000256" key="2">
    <source>
        <dbReference type="ARBA" id="ARBA00022801"/>
    </source>
</evidence>
<feature type="compositionally biased region" description="Basic and acidic residues" evidence="5">
    <location>
        <begin position="1136"/>
        <end position="1156"/>
    </location>
</feature>
<feature type="compositionally biased region" description="Basic and acidic residues" evidence="5">
    <location>
        <begin position="792"/>
        <end position="807"/>
    </location>
</feature>
<feature type="compositionally biased region" description="Basic and acidic residues" evidence="5">
    <location>
        <begin position="235"/>
        <end position="249"/>
    </location>
</feature>
<dbReference type="GO" id="GO:0005524">
    <property type="term" value="F:ATP binding"/>
    <property type="evidence" value="ECO:0007669"/>
    <property type="project" value="UniProtKB-KW"/>
</dbReference>
<feature type="compositionally biased region" description="Basic and acidic residues" evidence="5">
    <location>
        <begin position="979"/>
        <end position="991"/>
    </location>
</feature>
<dbReference type="Gene3D" id="3.40.50.300">
    <property type="entry name" value="P-loop containing nucleotide triphosphate hydrolases"/>
    <property type="match status" value="2"/>
</dbReference>
<feature type="compositionally biased region" description="Basic and acidic residues" evidence="5">
    <location>
        <begin position="653"/>
        <end position="669"/>
    </location>
</feature>
<feature type="compositionally biased region" description="Acidic residues" evidence="5">
    <location>
        <begin position="698"/>
        <end position="709"/>
    </location>
</feature>
<feature type="compositionally biased region" description="Basic and acidic residues" evidence="5">
    <location>
        <begin position="1069"/>
        <end position="1079"/>
    </location>
</feature>
<organism evidence="8 9">
    <name type="scientific">Penaeus vannamei</name>
    <name type="common">Whiteleg shrimp</name>
    <name type="synonym">Litopenaeus vannamei</name>
    <dbReference type="NCBI Taxonomy" id="6689"/>
    <lineage>
        <taxon>Eukaryota</taxon>
        <taxon>Metazoa</taxon>
        <taxon>Ecdysozoa</taxon>
        <taxon>Arthropoda</taxon>
        <taxon>Crustacea</taxon>
        <taxon>Multicrustacea</taxon>
        <taxon>Malacostraca</taxon>
        <taxon>Eumalacostraca</taxon>
        <taxon>Eucarida</taxon>
        <taxon>Decapoda</taxon>
        <taxon>Dendrobranchiata</taxon>
        <taxon>Penaeoidea</taxon>
        <taxon>Penaeidae</taxon>
        <taxon>Penaeus</taxon>
    </lineage>
</organism>
<dbReference type="OrthoDB" id="2285229at2759"/>
<feature type="compositionally biased region" description="Polar residues" evidence="5">
    <location>
        <begin position="293"/>
        <end position="308"/>
    </location>
</feature>
<dbReference type="SUPFAM" id="SSF52540">
    <property type="entry name" value="P-loop containing nucleoside triphosphate hydrolases"/>
    <property type="match status" value="1"/>
</dbReference>
<feature type="domain" description="DNA2/NAM7 helicase-like C-terminal" evidence="7">
    <location>
        <begin position="1954"/>
        <end position="2142"/>
    </location>
</feature>
<dbReference type="GO" id="GO:0005694">
    <property type="term" value="C:chromosome"/>
    <property type="evidence" value="ECO:0007669"/>
    <property type="project" value="UniProtKB-ARBA"/>
</dbReference>
<feature type="region of interest" description="Disordered" evidence="5">
    <location>
        <begin position="230"/>
        <end position="254"/>
    </location>
</feature>
<dbReference type="CDD" id="cd18042">
    <property type="entry name" value="DEXXQc_SETX"/>
    <property type="match status" value="1"/>
</dbReference>
<gene>
    <name evidence="8" type="ORF">C7M84_013824</name>
</gene>
<feature type="compositionally biased region" description="Basic and acidic residues" evidence="5">
    <location>
        <begin position="1021"/>
        <end position="1030"/>
    </location>
</feature>
<dbReference type="Pfam" id="PF13087">
    <property type="entry name" value="AAA_12"/>
    <property type="match status" value="1"/>
</dbReference>
<keyword evidence="1" id="KW-0547">Nucleotide-binding</keyword>
<feature type="compositionally biased region" description="Basic and acidic residues" evidence="5">
    <location>
        <begin position="433"/>
        <end position="451"/>
    </location>
</feature>
<feature type="region of interest" description="Disordered" evidence="5">
    <location>
        <begin position="42"/>
        <end position="128"/>
    </location>
</feature>
<comment type="caution">
    <text evidence="8">The sequence shown here is derived from an EMBL/GenBank/DDBJ whole genome shotgun (WGS) entry which is preliminary data.</text>
</comment>
<evidence type="ECO:0000259" key="7">
    <source>
        <dbReference type="Pfam" id="PF13087"/>
    </source>
</evidence>
<reference evidence="8 9" key="1">
    <citation type="submission" date="2018-04" db="EMBL/GenBank/DDBJ databases">
        <authorList>
            <person name="Zhang X."/>
            <person name="Yuan J."/>
            <person name="Li F."/>
            <person name="Xiang J."/>
        </authorList>
    </citation>
    <scope>NUCLEOTIDE SEQUENCE [LARGE SCALE GENOMIC DNA]</scope>
    <source>
        <tissue evidence="8">Muscle</tissue>
    </source>
</reference>
<keyword evidence="2" id="KW-0378">Hydrolase</keyword>
<feature type="region of interest" description="Disordered" evidence="5">
    <location>
        <begin position="285"/>
        <end position="321"/>
    </location>
</feature>
<feature type="domain" description="DNA2/NAM7 helicase helicase" evidence="6">
    <location>
        <begin position="1676"/>
        <end position="1947"/>
    </location>
</feature>
<feature type="region of interest" description="Disordered" evidence="5">
    <location>
        <begin position="425"/>
        <end position="452"/>
    </location>
</feature>
<dbReference type="Proteomes" id="UP000283509">
    <property type="component" value="Unassembled WGS sequence"/>
</dbReference>
<feature type="compositionally biased region" description="Basic and acidic residues" evidence="5">
    <location>
        <begin position="1089"/>
        <end position="1102"/>
    </location>
</feature>
<dbReference type="GO" id="GO:0016604">
    <property type="term" value="C:nuclear body"/>
    <property type="evidence" value="ECO:0007669"/>
    <property type="project" value="TreeGrafter"/>
</dbReference>
<dbReference type="GO" id="GO:0016787">
    <property type="term" value="F:hydrolase activity"/>
    <property type="evidence" value="ECO:0007669"/>
    <property type="project" value="UniProtKB-KW"/>
</dbReference>
<evidence type="ECO:0000256" key="4">
    <source>
        <dbReference type="ARBA" id="ARBA00022840"/>
    </source>
</evidence>
<dbReference type="InterPro" id="IPR027417">
    <property type="entry name" value="P-loop_NTPase"/>
</dbReference>
<dbReference type="GO" id="GO:0001147">
    <property type="term" value="F:transcription termination site sequence-specific DNA binding"/>
    <property type="evidence" value="ECO:0007669"/>
    <property type="project" value="TreeGrafter"/>
</dbReference>
<evidence type="ECO:0000256" key="5">
    <source>
        <dbReference type="SAM" id="MobiDB-lite"/>
    </source>
</evidence>
<evidence type="ECO:0000259" key="6">
    <source>
        <dbReference type="Pfam" id="PF13086"/>
    </source>
</evidence>
<dbReference type="STRING" id="6689.A0A3R7NVS8"/>
<feature type="compositionally biased region" description="Basic and acidic residues" evidence="5">
    <location>
        <begin position="729"/>
        <end position="744"/>
    </location>
</feature>
<evidence type="ECO:0000256" key="1">
    <source>
        <dbReference type="ARBA" id="ARBA00022741"/>
    </source>
</evidence>
<feature type="compositionally biased region" description="Polar residues" evidence="5">
    <location>
        <begin position="44"/>
        <end position="59"/>
    </location>
</feature>
<evidence type="ECO:0000256" key="3">
    <source>
        <dbReference type="ARBA" id="ARBA00022806"/>
    </source>
</evidence>
<feature type="compositionally biased region" description="Basic and acidic residues" evidence="5">
    <location>
        <begin position="1242"/>
        <end position="1251"/>
    </location>
</feature>
<dbReference type="EMBL" id="QCYY01002723">
    <property type="protein sequence ID" value="ROT68045.1"/>
    <property type="molecule type" value="Genomic_DNA"/>
</dbReference>
<protein>
    <submittedName>
        <fullName evidence="8">Putative helicase senataxin</fullName>
    </submittedName>
</protein>
<dbReference type="Pfam" id="PF13086">
    <property type="entry name" value="AAA_11"/>
    <property type="match status" value="1"/>
</dbReference>
<feature type="compositionally biased region" description="Polar residues" evidence="5">
    <location>
        <begin position="670"/>
        <end position="683"/>
    </location>
</feature>
<dbReference type="InterPro" id="IPR041677">
    <property type="entry name" value="DNA2/NAM7_AAA_11"/>
</dbReference>
<feature type="compositionally biased region" description="Basic and acidic residues" evidence="5">
    <location>
        <begin position="1332"/>
        <end position="1348"/>
    </location>
</feature>
<proteinExistence type="predicted"/>
<dbReference type="FunFam" id="3.40.50.300:FF:000326">
    <property type="entry name" value="P-loop containing nucleoside triphosphate hydrolase"/>
    <property type="match status" value="1"/>
</dbReference>
<name>A0A3R7NVS8_PENVA</name>
<dbReference type="GO" id="GO:0006369">
    <property type="term" value="P:termination of RNA polymerase II transcription"/>
    <property type="evidence" value="ECO:0007669"/>
    <property type="project" value="TreeGrafter"/>
</dbReference>
<feature type="region of interest" description="Disordered" evidence="5">
    <location>
        <begin position="650"/>
        <end position="839"/>
    </location>
</feature>
<feature type="region of interest" description="Disordered" evidence="5">
    <location>
        <begin position="944"/>
        <end position="1002"/>
    </location>
</feature>
<keyword evidence="9" id="KW-1185">Reference proteome</keyword>
<feature type="compositionally biased region" description="Basic and acidic residues" evidence="5">
    <location>
        <begin position="1196"/>
        <end position="1215"/>
    </location>
</feature>
<sequence>MIAELRPGCQIGLGVPLNHATDEGIRNSQYVFLRLCEPEEQNETRGNMSSLNETVNFSPGQIGRRLSNSRPPGDTVPQTEKSEDAGKNASRTGTPQEGGIMSGTSATSFDPQAINVPKKTSYSHSGSGNDYVMPKLQPNSSDGFIPCIEPPTSATCTRPSLAAAANVPQSSGTTKPPALCVAQPEVSCSSNNVRSLPLLTRISSVKRKESLELFDNMDLKVQVNVDIPDQSEISNQDKHAASTGDEMRKSSHSISGLPLHAEETKQGPSSLSSEGQYSAPVVQSLETHRRQRQGSGAHSVSHIQQDSSMRSEGDACSRASPSFPVQHVHEIPDGISGSKPFSSSKEVSAKVSAENLGKSIVEDRATVMGSSSFYLNGKGASGFENQTPFQDQHVETKQLLQNVNNIKVQTPVLGPFETSCIKPTKEQTNSMEKTNEFDTYKDKKGEPKDCGQTDLITIDDEFSEGDDIIDLTQQDPVPDSSIEKKTKDGEQDLMACFVASLKEEEKGETANEGSAKRKRNTGEETVKSQSSTSVGFKDVKKARLSAPAVSNSNLMEDSESDSDSGVLKIQRNCKLKRRIVVSSDSETEMEKSKSLNEQTQQKEQFRIKTEINAWAKRNCQVAIEKLPSSLVEGAVSGKEIIDDKKIGLTVHIPPKDSRNRILTSRENKTSENTSNKVSSMGRKQNSKIDLPCNRFGLDDDDDDLPDLNNEDFKPIRGSVSSENVLVRRRSTEDDDKRKGKDPPKACRNGKGSFDSQCSDPPVKHHIGKKEPEPPSKRHKRQNSRDSQPSDAQETRDSQKVSRTDKNPKSASEVSLFKAGRNYKNSGESSDEASSKGATKCAVETSASVLSVAGSSLTNEDDDYIFCKPRPDTLVKIKKEVVQENVVNMKIKTEKIDKDQWHLNIKREPEEKGKECTEKKKFHDTGDDDDVLIMYSQVDEPIWLSSDEEDSTTSVNADVSFGPLPPSPELGIEELFATEDQQKEAETVDKAKGSAVTEIDIDEDDQWFPVLSQSFWDDDTEEIKKSSKMDEPVPGPSSTSSCAKQSDELEDDDKWLELSQGFMDDDADFEDKSSKDKDVTDSSLKYRSVTVEKSKNKDPRKSQLIDPKMPPARTKSDSLRKRGLGTSDTASWSSKRRGQEKAPDTDHRRLEESAEKHTKARTTKIITPPQKSYKKKGSSLRDNLAAKYNLQSYKSTVEQKKENHHLVPRPEDDKKKESSHRKSHLVTSEPRKEENISVQKKPSYKEGGDQAKSRSTVAAKVTSKNRSDKLIDINIFPSPEVPKPQLRKKYKIPKNDATKKADSSNDKKEGSSNVLDASTKRTPPAPEINTLENIERETRSTPTQKDSEKVTVTGDAKASSIMKDTEKGNVKAKKRVHFPSRLEDLEKVLYISPRKNAERLGALSVKAKEVLPKELLFLKYKIPNNYFDQFIYFVCRWNYDWLESYRVMQEKHANGKLKEVRPPPIVQNTTYPTLILYDSYNDYKEIFSTLMYYEVWEHVYQDWLQYRNTNMWLTAQIDVIQPLAVDREVNAPKFWVVKVITLITQEQSNRNYHPRQGSLVALKLHEGKRRVVILGYVDNIIKSRKRNVTKELDKMVPQGEVCLLLCMRVTKDTIQTVQLGKMIYVSNVSYIRPATRTWEGLCKLPQSPLCGDILKPSEEVFKCSQHPGEYIIHDMPLNSVQKKAVVEVGSKCTVDELVPKISLIHGPPGTGKTRTITALIAQITKSSRENKKPCRILLCAPSNAAVDELTLRLIKLKEIGLSLRLVRVGVKESISTELREYTLDSFVQRQVKIELSTPKNVSTRQEWERKRYMVKQAADALEKARKENRSKDEIKAMETRLNELVRGKTEFERSFHSQPNSQERFKLQQKWQEQFLLGAEVITVTLGGCVSGVMQEVLGKLPHAFTCCIIDEAGQCKETETWLPLLYGVRKLVLVGDHKQLPATVISQLAQNKNLKQSLFERFFYRYVIELQMDNVIHSLNVQYRMHPEIADWPCKHFYLNKLVTSPEIVMERTYGLRPYIVFDLKTSQEQKNQNNEFYNPAEASLIRILLEAIEPDIAQQKVAIITPYQCQKYKLEEKLAKFFGRINLVINTIDAFQGQERDVVILSFVRANPEANIGFLSQRQRLNVALTRARRSCYIVASLSSLAKNDDWKSLIQNAHDRNVVKTITQAEENDRAHIRKLVQK</sequence>
<accession>A0A3R7NVS8</accession>
<dbReference type="PANTHER" id="PTHR10887:SF495">
    <property type="entry name" value="HELICASE SENATAXIN ISOFORM X1-RELATED"/>
    <property type="match status" value="1"/>
</dbReference>
<keyword evidence="3 8" id="KW-0347">Helicase</keyword>
<feature type="compositionally biased region" description="Polar residues" evidence="5">
    <location>
        <begin position="118"/>
        <end position="128"/>
    </location>
</feature>
<dbReference type="PANTHER" id="PTHR10887">
    <property type="entry name" value="DNA2/NAM7 HELICASE FAMILY"/>
    <property type="match status" value="1"/>
</dbReference>
<keyword evidence="4" id="KW-0067">ATP-binding</keyword>
<dbReference type="InterPro" id="IPR041679">
    <property type="entry name" value="DNA2/NAM7-like_C"/>
</dbReference>
<evidence type="ECO:0000313" key="8">
    <source>
        <dbReference type="EMBL" id="ROT68045.1"/>
    </source>
</evidence>
<feature type="compositionally biased region" description="Basic and acidic residues" evidence="5">
    <location>
        <begin position="1292"/>
        <end position="1309"/>
    </location>
</feature>